<dbReference type="EMBL" id="ML737217">
    <property type="protein sequence ID" value="KAE8335478.1"/>
    <property type="molecule type" value="Genomic_DNA"/>
</dbReference>
<evidence type="ECO:0000313" key="1">
    <source>
        <dbReference type="EMBL" id="KAE8335478.1"/>
    </source>
</evidence>
<dbReference type="OrthoDB" id="10580475at2759"/>
<name>A0A5N6XR89_9EURO</name>
<protein>
    <submittedName>
        <fullName evidence="1">Uncharacterized protein</fullName>
    </submittedName>
</protein>
<dbReference type="AlphaFoldDB" id="A0A5N6XR89"/>
<organism evidence="1">
    <name type="scientific">Aspergillus arachidicola</name>
    <dbReference type="NCBI Taxonomy" id="656916"/>
    <lineage>
        <taxon>Eukaryota</taxon>
        <taxon>Fungi</taxon>
        <taxon>Dikarya</taxon>
        <taxon>Ascomycota</taxon>
        <taxon>Pezizomycotina</taxon>
        <taxon>Eurotiomycetes</taxon>
        <taxon>Eurotiomycetidae</taxon>
        <taxon>Eurotiales</taxon>
        <taxon>Aspergillaceae</taxon>
        <taxon>Aspergillus</taxon>
        <taxon>Aspergillus subgen. Circumdati</taxon>
    </lineage>
</organism>
<proteinExistence type="predicted"/>
<gene>
    <name evidence="1" type="ORF">BDV24DRAFT_143762</name>
</gene>
<sequence length="82" mass="8733">MTSDPCDKEPSFSIRVNRRSNAFSKATSFCNSSEAGVRAMRSSKASLRTGSRASPRALTSLGMPNGAVRIHSCVLSGRALEI</sequence>
<reference evidence="1" key="1">
    <citation type="submission" date="2019-04" db="EMBL/GenBank/DDBJ databases">
        <title>Friends and foes A comparative genomics study of 23 Aspergillus species from section Flavi.</title>
        <authorList>
            <consortium name="DOE Joint Genome Institute"/>
            <person name="Kjaerbolling I."/>
            <person name="Vesth T."/>
            <person name="Frisvad J.C."/>
            <person name="Nybo J.L."/>
            <person name="Theobald S."/>
            <person name="Kildgaard S."/>
            <person name="Isbrandt T."/>
            <person name="Kuo A."/>
            <person name="Sato A."/>
            <person name="Lyhne E.K."/>
            <person name="Kogle M.E."/>
            <person name="Wiebenga A."/>
            <person name="Kun R.S."/>
            <person name="Lubbers R.J."/>
            <person name="Makela M.R."/>
            <person name="Barry K."/>
            <person name="Chovatia M."/>
            <person name="Clum A."/>
            <person name="Daum C."/>
            <person name="Haridas S."/>
            <person name="He G."/>
            <person name="LaButti K."/>
            <person name="Lipzen A."/>
            <person name="Mondo S."/>
            <person name="Riley R."/>
            <person name="Salamov A."/>
            <person name="Simmons B.A."/>
            <person name="Magnuson J.K."/>
            <person name="Henrissat B."/>
            <person name="Mortensen U.H."/>
            <person name="Larsen T.O."/>
            <person name="Devries R.P."/>
            <person name="Grigoriev I.V."/>
            <person name="Machida M."/>
            <person name="Baker S.E."/>
            <person name="Andersen M.R."/>
        </authorList>
    </citation>
    <scope>NUCLEOTIDE SEQUENCE</scope>
    <source>
        <strain evidence="1">CBS 117612</strain>
    </source>
</reference>
<accession>A0A5N6XR89</accession>
<dbReference type="Proteomes" id="UP000325558">
    <property type="component" value="Unassembled WGS sequence"/>
</dbReference>